<comment type="subcellular location">
    <subcellularLocation>
        <location evidence="2">Cell membrane</location>
        <topology evidence="2">Lipid-anchor</topology>
    </subcellularLocation>
</comment>
<protein>
    <submittedName>
        <fullName evidence="3">Outer membrane protein OprM</fullName>
    </submittedName>
</protein>
<sequence length="566" mass="62420">MVFVWAVALLPILVVGGGMRRGDPRCNSSNSDGVAAQMSSLYSKLDWLGLFRPRVLRMPLLIAGILLASGCHLPKWAKNGFKVGPEYCRPPAASVADNWIDSDDPRVLSQPPLYHDWWSVFQDPVLNNLVDSSYQQNLTLREAGTRVMQARAARAMVVGDLFPQTQQLSGGYTRNQLSLAVQPALEPVPGVFSRSFDNWAIGGNLSWELDVWGRFRRSIESADAGLEASVNEYDAILVCLIAEVVTAYIDIRTFEERLRYARENVKIQEGSFQLAKARAEEGKTGDISLHLSQSNLKATKALIPELEIGLRQANNRLCTLLGMQTIDLSDWLGEAKGIPNAPRDVAVGIPADLLRRRPDVRAAEREVAAQSAQIGVALSDLYPRIAVTGEISVQAEEFRDLFSSISQGGSVGPGFRWNVLNYGRIMNNVRIQDARFRELVVTYQQTVLTANQEVEDAIVSFLRNQDRVRELVESAKESEKALQLELINFKEGESNFTGVFVLQGDLVGKQDQVASAQGDAAASLASLYKALGGGWQIRCPNYQAMGIVEVEPMTVSHRDDSEIITN</sequence>
<dbReference type="InterPro" id="IPR010131">
    <property type="entry name" value="MdtP/NodT-like"/>
</dbReference>
<keyword evidence="4" id="KW-1185">Reference proteome</keyword>
<evidence type="ECO:0000313" key="3">
    <source>
        <dbReference type="EMBL" id="QDV58529.1"/>
    </source>
</evidence>
<dbReference type="EMBL" id="CP036318">
    <property type="protein sequence ID" value="QDV58529.1"/>
    <property type="molecule type" value="Genomic_DNA"/>
</dbReference>
<keyword evidence="2" id="KW-0449">Lipoprotein</keyword>
<evidence type="ECO:0000256" key="2">
    <source>
        <dbReference type="RuleBase" id="RU362097"/>
    </source>
</evidence>
<dbReference type="PANTHER" id="PTHR30203:SF31">
    <property type="entry name" value="RND EFFLUX SYSTEM, OUTER MEMBRANE LIPOPROTEIN, NODT"/>
    <property type="match status" value="1"/>
</dbReference>
<dbReference type="Proteomes" id="UP000316770">
    <property type="component" value="Chromosome"/>
</dbReference>
<dbReference type="InterPro" id="IPR003423">
    <property type="entry name" value="OMP_efflux"/>
</dbReference>
<name>A0A518IZL5_9BACT</name>
<accession>A0A518IZL5</accession>
<keyword evidence="2" id="KW-1134">Transmembrane beta strand</keyword>
<gene>
    <name evidence="3" type="primary">oprM_2</name>
    <name evidence="3" type="ORF">Mal33_45520</name>
</gene>
<organism evidence="3 4">
    <name type="scientific">Rosistilla oblonga</name>
    <dbReference type="NCBI Taxonomy" id="2527990"/>
    <lineage>
        <taxon>Bacteria</taxon>
        <taxon>Pseudomonadati</taxon>
        <taxon>Planctomycetota</taxon>
        <taxon>Planctomycetia</taxon>
        <taxon>Pirellulales</taxon>
        <taxon>Pirellulaceae</taxon>
        <taxon>Rosistilla</taxon>
    </lineage>
</organism>
<reference evidence="3 4" key="1">
    <citation type="submission" date="2019-02" db="EMBL/GenBank/DDBJ databases">
        <title>Deep-cultivation of Planctomycetes and their phenomic and genomic characterization uncovers novel biology.</title>
        <authorList>
            <person name="Wiegand S."/>
            <person name="Jogler M."/>
            <person name="Boedeker C."/>
            <person name="Pinto D."/>
            <person name="Vollmers J."/>
            <person name="Rivas-Marin E."/>
            <person name="Kohn T."/>
            <person name="Peeters S.H."/>
            <person name="Heuer A."/>
            <person name="Rast P."/>
            <person name="Oberbeckmann S."/>
            <person name="Bunk B."/>
            <person name="Jeske O."/>
            <person name="Meyerdierks A."/>
            <person name="Storesund J.E."/>
            <person name="Kallscheuer N."/>
            <person name="Luecker S."/>
            <person name="Lage O.M."/>
            <person name="Pohl T."/>
            <person name="Merkel B.J."/>
            <person name="Hornburger P."/>
            <person name="Mueller R.-W."/>
            <person name="Bruemmer F."/>
            <person name="Labrenz M."/>
            <person name="Spormann A.M."/>
            <person name="Op den Camp H."/>
            <person name="Overmann J."/>
            <person name="Amann R."/>
            <person name="Jetten M.S.M."/>
            <person name="Mascher T."/>
            <person name="Medema M.H."/>
            <person name="Devos D.P."/>
            <person name="Kaster A.-K."/>
            <person name="Ovreas L."/>
            <person name="Rohde M."/>
            <person name="Galperin M.Y."/>
            <person name="Jogler C."/>
        </authorList>
    </citation>
    <scope>NUCLEOTIDE SEQUENCE [LARGE SCALE GENOMIC DNA]</scope>
    <source>
        <strain evidence="3 4">Mal33</strain>
    </source>
</reference>
<dbReference type="NCBIfam" id="TIGR01845">
    <property type="entry name" value="outer_NodT"/>
    <property type="match status" value="1"/>
</dbReference>
<dbReference type="GO" id="GO:0005886">
    <property type="term" value="C:plasma membrane"/>
    <property type="evidence" value="ECO:0007669"/>
    <property type="project" value="UniProtKB-SubCell"/>
</dbReference>
<dbReference type="GO" id="GO:0015562">
    <property type="term" value="F:efflux transmembrane transporter activity"/>
    <property type="evidence" value="ECO:0007669"/>
    <property type="project" value="InterPro"/>
</dbReference>
<evidence type="ECO:0000313" key="4">
    <source>
        <dbReference type="Proteomes" id="UP000316770"/>
    </source>
</evidence>
<dbReference type="SUPFAM" id="SSF56954">
    <property type="entry name" value="Outer membrane efflux proteins (OEP)"/>
    <property type="match status" value="1"/>
</dbReference>
<dbReference type="Pfam" id="PF02321">
    <property type="entry name" value="OEP"/>
    <property type="match status" value="2"/>
</dbReference>
<keyword evidence="2" id="KW-0472">Membrane</keyword>
<keyword evidence="2" id="KW-0564">Palmitate</keyword>
<evidence type="ECO:0000256" key="1">
    <source>
        <dbReference type="ARBA" id="ARBA00007613"/>
    </source>
</evidence>
<dbReference type="Gene3D" id="2.20.200.10">
    <property type="entry name" value="Outer membrane efflux proteins (OEP)"/>
    <property type="match status" value="1"/>
</dbReference>
<dbReference type="Gene3D" id="1.20.1600.10">
    <property type="entry name" value="Outer membrane efflux proteins (OEP)"/>
    <property type="match status" value="1"/>
</dbReference>
<dbReference type="AlphaFoldDB" id="A0A518IZL5"/>
<dbReference type="PANTHER" id="PTHR30203">
    <property type="entry name" value="OUTER MEMBRANE CATION EFFLUX PROTEIN"/>
    <property type="match status" value="1"/>
</dbReference>
<comment type="similarity">
    <text evidence="1 2">Belongs to the outer membrane factor (OMF) (TC 1.B.17) family.</text>
</comment>
<keyword evidence="2" id="KW-0812">Transmembrane</keyword>
<proteinExistence type="inferred from homology"/>